<organism evidence="3 4">
    <name type="scientific">Araneus ventricosus</name>
    <name type="common">Orbweaver spider</name>
    <name type="synonym">Epeira ventricosa</name>
    <dbReference type="NCBI Taxonomy" id="182803"/>
    <lineage>
        <taxon>Eukaryota</taxon>
        <taxon>Metazoa</taxon>
        <taxon>Ecdysozoa</taxon>
        <taxon>Arthropoda</taxon>
        <taxon>Chelicerata</taxon>
        <taxon>Arachnida</taxon>
        <taxon>Araneae</taxon>
        <taxon>Araneomorphae</taxon>
        <taxon>Entelegynae</taxon>
        <taxon>Araneoidea</taxon>
        <taxon>Araneidae</taxon>
        <taxon>Araneus</taxon>
    </lineage>
</organism>
<gene>
    <name evidence="3" type="ORF">AVEN_116474_1</name>
    <name evidence="2" type="ORF">AVEN_157405_1</name>
    <name evidence="1" type="ORF">AVEN_198683_1</name>
</gene>
<dbReference type="EMBL" id="BGPR01021004">
    <property type="protein sequence ID" value="GBN85886.1"/>
    <property type="molecule type" value="Genomic_DNA"/>
</dbReference>
<dbReference type="Proteomes" id="UP000499080">
    <property type="component" value="Unassembled WGS sequence"/>
</dbReference>
<evidence type="ECO:0000313" key="4">
    <source>
        <dbReference type="Proteomes" id="UP000499080"/>
    </source>
</evidence>
<keyword evidence="4" id="KW-1185">Reference proteome</keyword>
<dbReference type="EMBL" id="BGPR01020922">
    <property type="protein sequence ID" value="GBN85748.1"/>
    <property type="molecule type" value="Genomic_DNA"/>
</dbReference>
<evidence type="ECO:0000313" key="2">
    <source>
        <dbReference type="EMBL" id="GBN85759.1"/>
    </source>
</evidence>
<proteinExistence type="predicted"/>
<dbReference type="EMBL" id="BGPR01020929">
    <property type="protein sequence ID" value="GBN85759.1"/>
    <property type="molecule type" value="Genomic_DNA"/>
</dbReference>
<evidence type="ECO:0000313" key="1">
    <source>
        <dbReference type="EMBL" id="GBN85748.1"/>
    </source>
</evidence>
<dbReference type="AlphaFoldDB" id="A0A4Y2SE73"/>
<reference evidence="3 4" key="1">
    <citation type="journal article" date="2019" name="Sci. Rep.">
        <title>Orb-weaving spider Araneus ventricosus genome elucidates the spidroin gene catalogue.</title>
        <authorList>
            <person name="Kono N."/>
            <person name="Nakamura H."/>
            <person name="Ohtoshi R."/>
            <person name="Moran D.A.P."/>
            <person name="Shinohara A."/>
            <person name="Yoshida Y."/>
            <person name="Fujiwara M."/>
            <person name="Mori M."/>
            <person name="Tomita M."/>
            <person name="Arakawa K."/>
        </authorList>
    </citation>
    <scope>NUCLEOTIDE SEQUENCE [LARGE SCALE GENOMIC DNA]</scope>
</reference>
<accession>A0A4Y2SE73</accession>
<evidence type="ECO:0000313" key="3">
    <source>
        <dbReference type="EMBL" id="GBN85886.1"/>
    </source>
</evidence>
<sequence>MKILSISLNPRMVKLRSYGLSFHKFRPRFALFLVVGTGRIDVTRGLVVSTSVVSGVMAVNSSHIKGGGVARRRNWSEFHRLQSTTTNIERLEVCQATRRGNKA</sequence>
<name>A0A4Y2SE73_ARAVE</name>
<comment type="caution">
    <text evidence="3">The sequence shown here is derived from an EMBL/GenBank/DDBJ whole genome shotgun (WGS) entry which is preliminary data.</text>
</comment>
<protein>
    <submittedName>
        <fullName evidence="3">Uncharacterized protein</fullName>
    </submittedName>
</protein>